<dbReference type="GO" id="GO:0003724">
    <property type="term" value="F:RNA helicase activity"/>
    <property type="evidence" value="ECO:0007669"/>
    <property type="project" value="UniProtKB-EC"/>
</dbReference>
<dbReference type="Gene3D" id="3.40.50.300">
    <property type="entry name" value="P-loop containing nucleotide triphosphate hydrolases"/>
    <property type="match status" value="2"/>
</dbReference>
<dbReference type="PROSITE" id="PS51192">
    <property type="entry name" value="HELICASE_ATP_BIND_1"/>
    <property type="match status" value="1"/>
</dbReference>
<dbReference type="AlphaFoldDB" id="A0AB34KAG5"/>
<evidence type="ECO:0000256" key="6">
    <source>
        <dbReference type="PROSITE-ProRule" id="PRU00552"/>
    </source>
</evidence>
<evidence type="ECO:0000313" key="13">
    <source>
        <dbReference type="Proteomes" id="UP001515480"/>
    </source>
</evidence>
<sequence length="589" mass="63016">MVKADKPEKADKKEKKEKVKKEISKDEKKAAKREKASDKESKPKDKKEKGEKKEKKEKAEKSKPKEKRAQDATAADPPAKKAKADEAAGQPKSTPPPRRQSPRLAAAMAAGAVPELDLNAASSTLSADAYRKHNSIAGSTRLPDPIQNFKDAPFDKRLIGAFTTAGFTTPSPIQAQAWPVALSGVDLIAVAKTGSGKTVGFLLPAFNLIQKHGMLAMGDGPLALVMAPTRELAQQIHSEAERFGNAAGIRAACVYGGAPKGPQIGLLSRGRPALLVGTPGRLNDLLQLASPPVTNLDKCTYLVLDEADRMLDMGFEPQECLPFCDGKLSHALIKSVVARLPEHQTLFFTATWPKEVKSMAQSYLKDNAVQVFIGGADDKLVANKAIVQRFRRLHSSSEKSAVLQELIAGRKPGTKVVVFCNTKAQCEQLGLAQRKLGVGSCAIHGDKDQWEREKALQQFSKGQCELMFATDVAARGLDVKDVGLVINYDMPMGDDGVESYVHRIGRTGRAGANGEAITLWVDSTDKKQAKQLAKLLRDAGQEVPDFIDALVGKGGFGGGKGRGKGGGGKGRGKGKGWGGGGKGRGKGYW</sequence>
<dbReference type="InterPro" id="IPR014001">
    <property type="entry name" value="Helicase_ATP-bd"/>
</dbReference>
<keyword evidence="2 7" id="KW-0547">Nucleotide-binding</keyword>
<feature type="domain" description="Helicase ATP-binding" evidence="9">
    <location>
        <begin position="178"/>
        <end position="370"/>
    </location>
</feature>
<keyword evidence="5 7" id="KW-0067">ATP-binding</keyword>
<evidence type="ECO:0000259" key="11">
    <source>
        <dbReference type="PROSITE" id="PS51195"/>
    </source>
</evidence>
<evidence type="ECO:0000256" key="7">
    <source>
        <dbReference type="RuleBase" id="RU000492"/>
    </source>
</evidence>
<evidence type="ECO:0000259" key="10">
    <source>
        <dbReference type="PROSITE" id="PS51194"/>
    </source>
</evidence>
<protein>
    <recommendedName>
        <fullName evidence="1">RNA helicase</fullName>
        <ecNumber evidence="1">3.6.4.13</ecNumber>
    </recommendedName>
</protein>
<keyword evidence="3 7" id="KW-0378">Hydrolase</keyword>
<feature type="compositionally biased region" description="Basic and acidic residues" evidence="8">
    <location>
        <begin position="1"/>
        <end position="70"/>
    </location>
</feature>
<evidence type="ECO:0000256" key="1">
    <source>
        <dbReference type="ARBA" id="ARBA00012552"/>
    </source>
</evidence>
<dbReference type="InterPro" id="IPR027417">
    <property type="entry name" value="P-loop_NTPase"/>
</dbReference>
<organism evidence="12 13">
    <name type="scientific">Prymnesium parvum</name>
    <name type="common">Toxic golden alga</name>
    <dbReference type="NCBI Taxonomy" id="97485"/>
    <lineage>
        <taxon>Eukaryota</taxon>
        <taxon>Haptista</taxon>
        <taxon>Haptophyta</taxon>
        <taxon>Prymnesiophyceae</taxon>
        <taxon>Prymnesiales</taxon>
        <taxon>Prymnesiaceae</taxon>
        <taxon>Prymnesium</taxon>
    </lineage>
</organism>
<feature type="short sequence motif" description="Q motif" evidence="6">
    <location>
        <begin position="147"/>
        <end position="175"/>
    </location>
</feature>
<comment type="caution">
    <text evidence="12">The sequence shown here is derived from an EMBL/GenBank/DDBJ whole genome shotgun (WGS) entry which is preliminary data.</text>
</comment>
<evidence type="ECO:0000313" key="12">
    <source>
        <dbReference type="EMBL" id="KAL1530113.1"/>
    </source>
</evidence>
<evidence type="ECO:0000256" key="5">
    <source>
        <dbReference type="ARBA" id="ARBA00022840"/>
    </source>
</evidence>
<dbReference type="Pfam" id="PF00271">
    <property type="entry name" value="Helicase_C"/>
    <property type="match status" value="1"/>
</dbReference>
<keyword evidence="13" id="KW-1185">Reference proteome</keyword>
<dbReference type="EMBL" id="JBGBPQ010000001">
    <property type="protein sequence ID" value="KAL1530113.1"/>
    <property type="molecule type" value="Genomic_DNA"/>
</dbReference>
<dbReference type="SMART" id="SM00490">
    <property type="entry name" value="HELICc"/>
    <property type="match status" value="1"/>
</dbReference>
<evidence type="ECO:0000256" key="8">
    <source>
        <dbReference type="SAM" id="MobiDB-lite"/>
    </source>
</evidence>
<dbReference type="InterPro" id="IPR011545">
    <property type="entry name" value="DEAD/DEAH_box_helicase_dom"/>
</dbReference>
<evidence type="ECO:0000256" key="3">
    <source>
        <dbReference type="ARBA" id="ARBA00022801"/>
    </source>
</evidence>
<dbReference type="PROSITE" id="PS00039">
    <property type="entry name" value="DEAD_ATP_HELICASE"/>
    <property type="match status" value="1"/>
</dbReference>
<dbReference type="GO" id="GO:0005524">
    <property type="term" value="F:ATP binding"/>
    <property type="evidence" value="ECO:0007669"/>
    <property type="project" value="UniProtKB-KW"/>
</dbReference>
<dbReference type="Pfam" id="PF00270">
    <property type="entry name" value="DEAD"/>
    <property type="match status" value="1"/>
</dbReference>
<accession>A0AB34KAG5</accession>
<dbReference type="InterPro" id="IPR000629">
    <property type="entry name" value="RNA-helicase_DEAD-box_CS"/>
</dbReference>
<evidence type="ECO:0000256" key="2">
    <source>
        <dbReference type="ARBA" id="ARBA00022741"/>
    </source>
</evidence>
<evidence type="ECO:0000259" key="9">
    <source>
        <dbReference type="PROSITE" id="PS51192"/>
    </source>
</evidence>
<feature type="region of interest" description="Disordered" evidence="8">
    <location>
        <begin position="1"/>
        <end position="106"/>
    </location>
</feature>
<name>A0AB34KAG5_PRYPA</name>
<dbReference type="InterPro" id="IPR001650">
    <property type="entry name" value="Helicase_C-like"/>
</dbReference>
<evidence type="ECO:0000256" key="4">
    <source>
        <dbReference type="ARBA" id="ARBA00022806"/>
    </source>
</evidence>
<dbReference type="InterPro" id="IPR014014">
    <property type="entry name" value="RNA_helicase_DEAD_Q_motif"/>
</dbReference>
<comment type="similarity">
    <text evidence="7">Belongs to the DEAD box helicase family.</text>
</comment>
<dbReference type="PROSITE" id="PS51194">
    <property type="entry name" value="HELICASE_CTER"/>
    <property type="match status" value="1"/>
</dbReference>
<dbReference type="GO" id="GO:0003676">
    <property type="term" value="F:nucleic acid binding"/>
    <property type="evidence" value="ECO:0007669"/>
    <property type="project" value="InterPro"/>
</dbReference>
<feature type="domain" description="DEAD-box RNA helicase Q" evidence="11">
    <location>
        <begin position="147"/>
        <end position="175"/>
    </location>
</feature>
<dbReference type="GO" id="GO:0016787">
    <property type="term" value="F:hydrolase activity"/>
    <property type="evidence" value="ECO:0007669"/>
    <property type="project" value="UniProtKB-KW"/>
</dbReference>
<feature type="region of interest" description="Disordered" evidence="8">
    <location>
        <begin position="558"/>
        <end position="589"/>
    </location>
</feature>
<dbReference type="EC" id="3.6.4.13" evidence="1"/>
<keyword evidence="4 7" id="KW-0347">Helicase</keyword>
<dbReference type="CDD" id="cd18787">
    <property type="entry name" value="SF2_C_DEAD"/>
    <property type="match status" value="1"/>
</dbReference>
<proteinExistence type="inferred from homology"/>
<gene>
    <name evidence="12" type="ORF">AB1Y20_001034</name>
</gene>
<reference evidence="12 13" key="1">
    <citation type="journal article" date="2024" name="Science">
        <title>Giant polyketide synthase enzymes in the biosynthesis of giant marine polyether toxins.</title>
        <authorList>
            <person name="Fallon T.R."/>
            <person name="Shende V.V."/>
            <person name="Wierzbicki I.H."/>
            <person name="Pendleton A.L."/>
            <person name="Watervoot N.F."/>
            <person name="Auber R.P."/>
            <person name="Gonzalez D.J."/>
            <person name="Wisecaver J.H."/>
            <person name="Moore B.S."/>
        </authorList>
    </citation>
    <scope>NUCLEOTIDE SEQUENCE [LARGE SCALE GENOMIC DNA]</scope>
    <source>
        <strain evidence="12 13">12B1</strain>
    </source>
</reference>
<dbReference type="SUPFAM" id="SSF52540">
    <property type="entry name" value="P-loop containing nucleoside triphosphate hydrolases"/>
    <property type="match status" value="2"/>
</dbReference>
<dbReference type="PANTHER" id="PTHR47958">
    <property type="entry name" value="ATP-DEPENDENT RNA HELICASE DBP3"/>
    <property type="match status" value="1"/>
</dbReference>
<dbReference type="Proteomes" id="UP001515480">
    <property type="component" value="Unassembled WGS sequence"/>
</dbReference>
<feature type="domain" description="Helicase C-terminal" evidence="10">
    <location>
        <begin position="401"/>
        <end position="551"/>
    </location>
</feature>
<dbReference type="PROSITE" id="PS51195">
    <property type="entry name" value="Q_MOTIF"/>
    <property type="match status" value="1"/>
</dbReference>
<dbReference type="SMART" id="SM00487">
    <property type="entry name" value="DEXDc"/>
    <property type="match status" value="1"/>
</dbReference>